<protein>
    <submittedName>
        <fullName evidence="1">Uncharacterized protein</fullName>
    </submittedName>
</protein>
<evidence type="ECO:0000313" key="1">
    <source>
        <dbReference type="EMBL" id="KRZ03366.1"/>
    </source>
</evidence>
<accession>A0A0V1GYZ1</accession>
<gene>
    <name evidence="1" type="ORF">T11_15703</name>
</gene>
<dbReference type="EMBL" id="JYDP01000195">
    <property type="protein sequence ID" value="KRZ03366.1"/>
    <property type="molecule type" value="Genomic_DNA"/>
</dbReference>
<dbReference type="AlphaFoldDB" id="A0A0V1GYZ1"/>
<comment type="caution">
    <text evidence="1">The sequence shown here is derived from an EMBL/GenBank/DDBJ whole genome shotgun (WGS) entry which is preliminary data.</text>
</comment>
<evidence type="ECO:0000313" key="2">
    <source>
        <dbReference type="Proteomes" id="UP000055024"/>
    </source>
</evidence>
<organism evidence="1 2">
    <name type="scientific">Trichinella zimbabwensis</name>
    <dbReference type="NCBI Taxonomy" id="268475"/>
    <lineage>
        <taxon>Eukaryota</taxon>
        <taxon>Metazoa</taxon>
        <taxon>Ecdysozoa</taxon>
        <taxon>Nematoda</taxon>
        <taxon>Enoplea</taxon>
        <taxon>Dorylaimia</taxon>
        <taxon>Trichinellida</taxon>
        <taxon>Trichinellidae</taxon>
        <taxon>Trichinella</taxon>
    </lineage>
</organism>
<sequence length="114" mass="12948">MNNMQTLAIACAYSIMSYVFTEILRYFHVVLYCASLGAHVLRLQTCLVQLPSLPSIQESFDRSFHTRFTHHLSARFCPPPFLIGCSLIGYTAFKTNWVNDLGNFISCSISSVFR</sequence>
<reference evidence="1 2" key="1">
    <citation type="submission" date="2015-01" db="EMBL/GenBank/DDBJ databases">
        <title>Evolution of Trichinella species and genotypes.</title>
        <authorList>
            <person name="Korhonen P.K."/>
            <person name="Edoardo P."/>
            <person name="Giuseppe L.R."/>
            <person name="Gasser R.B."/>
        </authorList>
    </citation>
    <scope>NUCLEOTIDE SEQUENCE [LARGE SCALE GENOMIC DNA]</scope>
    <source>
        <strain evidence="1">ISS1029</strain>
    </source>
</reference>
<dbReference type="Proteomes" id="UP000055024">
    <property type="component" value="Unassembled WGS sequence"/>
</dbReference>
<proteinExistence type="predicted"/>
<keyword evidence="2" id="KW-1185">Reference proteome</keyword>
<name>A0A0V1GYZ1_9BILA</name>